<dbReference type="EMBL" id="CAJNYD010000735">
    <property type="protein sequence ID" value="CAF3293886.1"/>
    <property type="molecule type" value="Genomic_DNA"/>
</dbReference>
<dbReference type="Proteomes" id="UP000663833">
    <property type="component" value="Unassembled WGS sequence"/>
</dbReference>
<accession>A0A817SPA0</accession>
<name>A0A817SPA0_9BILA</name>
<proteinExistence type="predicted"/>
<protein>
    <submittedName>
        <fullName evidence="1">Uncharacterized protein</fullName>
    </submittedName>
</protein>
<reference evidence="1" key="1">
    <citation type="submission" date="2021-02" db="EMBL/GenBank/DDBJ databases">
        <authorList>
            <person name="Nowell W R."/>
        </authorList>
    </citation>
    <scope>NUCLEOTIDE SEQUENCE</scope>
</reference>
<evidence type="ECO:0000313" key="1">
    <source>
        <dbReference type="EMBL" id="CAF3293886.1"/>
    </source>
</evidence>
<gene>
    <name evidence="1" type="ORF">LUA448_LOCUS7460</name>
</gene>
<sequence>MWSDILSKCEVSDVGVALRQVVFKERTFDVEVLLELGAKVNTQDHEQKSLPDYAKTNGIDLIYLLDEMKNEKTENSNKLICCTKNKHLYFRRSLAMVFSKSFTETEKHAF</sequence>
<evidence type="ECO:0000313" key="2">
    <source>
        <dbReference type="Proteomes" id="UP000663833"/>
    </source>
</evidence>
<comment type="caution">
    <text evidence="1">The sequence shown here is derived from an EMBL/GenBank/DDBJ whole genome shotgun (WGS) entry which is preliminary data.</text>
</comment>
<dbReference type="AlphaFoldDB" id="A0A817SPA0"/>
<organism evidence="1 2">
    <name type="scientific">Rotaria socialis</name>
    <dbReference type="NCBI Taxonomy" id="392032"/>
    <lineage>
        <taxon>Eukaryota</taxon>
        <taxon>Metazoa</taxon>
        <taxon>Spiralia</taxon>
        <taxon>Gnathifera</taxon>
        <taxon>Rotifera</taxon>
        <taxon>Eurotatoria</taxon>
        <taxon>Bdelloidea</taxon>
        <taxon>Philodinida</taxon>
        <taxon>Philodinidae</taxon>
        <taxon>Rotaria</taxon>
    </lineage>
</organism>